<feature type="domain" description="RecX third three-helical" evidence="8">
    <location>
        <begin position="155"/>
        <end position="197"/>
    </location>
</feature>
<dbReference type="InterPro" id="IPR053924">
    <property type="entry name" value="RecX_HTH_2nd"/>
</dbReference>
<dbReference type="InterPro" id="IPR053926">
    <property type="entry name" value="RecX_HTH_1st"/>
</dbReference>
<keyword evidence="5 6" id="KW-0963">Cytoplasm</keyword>
<reference evidence="10" key="1">
    <citation type="submission" date="2022-07" db="EMBL/GenBank/DDBJ databases">
        <authorList>
            <person name="Jung M.-Y."/>
            <person name="Lee M."/>
        </authorList>
    </citation>
    <scope>NUCLEOTIDE SEQUENCE</scope>
    <source>
        <strain evidence="10">S8</strain>
    </source>
</reference>
<evidence type="ECO:0000313" key="10">
    <source>
        <dbReference type="EMBL" id="MCQ9210668.1"/>
    </source>
</evidence>
<name>A0ABT1WQA3_9LACT</name>
<accession>A0ABT1WQA3</accession>
<dbReference type="RefSeq" id="WP_256945781.1">
    <property type="nucleotide sequence ID" value="NZ_JANHNZ010000011.1"/>
</dbReference>
<dbReference type="Pfam" id="PF02631">
    <property type="entry name" value="RecX_HTH2"/>
    <property type="match status" value="1"/>
</dbReference>
<dbReference type="InterPro" id="IPR003783">
    <property type="entry name" value="Regulatory_RecX"/>
</dbReference>
<reference evidence="10" key="2">
    <citation type="journal article" date="2023" name="Curr. Microbiol.">
        <title>Granulicatella seriolae sp. nov., a Novel Facultative Anaerobe Isolated from Yellowtail Marine Fish.</title>
        <authorList>
            <person name="Lee M."/>
            <person name="Choi Y.J."/>
            <person name="Farooq A."/>
            <person name="Jeong J.B."/>
            <person name="Jung M.Y."/>
        </authorList>
    </citation>
    <scope>NUCLEOTIDE SEQUENCE</scope>
    <source>
        <strain evidence="10">S8</strain>
    </source>
</reference>
<dbReference type="Pfam" id="PF21981">
    <property type="entry name" value="RecX_HTH3"/>
    <property type="match status" value="2"/>
</dbReference>
<evidence type="ECO:0000259" key="7">
    <source>
        <dbReference type="Pfam" id="PF02631"/>
    </source>
</evidence>
<evidence type="ECO:0000259" key="9">
    <source>
        <dbReference type="Pfam" id="PF21982"/>
    </source>
</evidence>
<protein>
    <recommendedName>
        <fullName evidence="4 6">Regulatory protein RecX</fullName>
    </recommendedName>
</protein>
<feature type="domain" description="RecX first three-helical" evidence="9">
    <location>
        <begin position="62"/>
        <end position="101"/>
    </location>
</feature>
<sequence length="269" mass="31838">MQTITKIEVQKKNKERYSIYLNEQYAFGVQEATLIKFALFKGSQLSPEQIKEIEHEDYLQRAYSLSLKYLTHQMRTEKEVRQKLLKNEISPAAIEATIQRLKEQKYIDDQFYADSFTRTSANLSRKGPKLVERELKNKGVLQPEIQQALEEYSPEEQVENGREIAQKYLNRLSNVSPREAKQKVIQFLMQKGYTKEIYEQIIPQLSFKRQEEMELDILAKHAEKMFATYSRKTTGKQLIQKVKSALYRKGFVQEDIDAYMRQKEMELEE</sequence>
<comment type="subcellular location">
    <subcellularLocation>
        <location evidence="2 6">Cytoplasm</location>
    </subcellularLocation>
</comment>
<feature type="domain" description="RecX second three-helical" evidence="7">
    <location>
        <begin position="108"/>
        <end position="149"/>
    </location>
</feature>
<dbReference type="EMBL" id="JANHNZ010000011">
    <property type="protein sequence ID" value="MCQ9210668.1"/>
    <property type="molecule type" value="Genomic_DNA"/>
</dbReference>
<dbReference type="HAMAP" id="MF_01114">
    <property type="entry name" value="RecX"/>
    <property type="match status" value="1"/>
</dbReference>
<proteinExistence type="inferred from homology"/>
<evidence type="ECO:0000259" key="8">
    <source>
        <dbReference type="Pfam" id="PF21981"/>
    </source>
</evidence>
<dbReference type="Proteomes" id="UP001059480">
    <property type="component" value="Unassembled WGS sequence"/>
</dbReference>
<dbReference type="InterPro" id="IPR053925">
    <property type="entry name" value="RecX_HTH_3rd"/>
</dbReference>
<evidence type="ECO:0000256" key="6">
    <source>
        <dbReference type="HAMAP-Rule" id="MF_01114"/>
    </source>
</evidence>
<organism evidence="10 11">
    <name type="scientific">Granulicatella seriolae</name>
    <dbReference type="NCBI Taxonomy" id="2967226"/>
    <lineage>
        <taxon>Bacteria</taxon>
        <taxon>Bacillati</taxon>
        <taxon>Bacillota</taxon>
        <taxon>Bacilli</taxon>
        <taxon>Lactobacillales</taxon>
        <taxon>Carnobacteriaceae</taxon>
        <taxon>Granulicatella</taxon>
    </lineage>
</organism>
<dbReference type="PANTHER" id="PTHR33602:SF1">
    <property type="entry name" value="REGULATORY PROTEIN RECX FAMILY PROTEIN"/>
    <property type="match status" value="1"/>
</dbReference>
<evidence type="ECO:0000256" key="1">
    <source>
        <dbReference type="ARBA" id="ARBA00003529"/>
    </source>
</evidence>
<comment type="similarity">
    <text evidence="3 6">Belongs to the RecX family.</text>
</comment>
<dbReference type="InterPro" id="IPR036388">
    <property type="entry name" value="WH-like_DNA-bd_sf"/>
</dbReference>
<keyword evidence="11" id="KW-1185">Reference proteome</keyword>
<evidence type="ECO:0000313" key="11">
    <source>
        <dbReference type="Proteomes" id="UP001059480"/>
    </source>
</evidence>
<evidence type="ECO:0000256" key="4">
    <source>
        <dbReference type="ARBA" id="ARBA00018111"/>
    </source>
</evidence>
<evidence type="ECO:0000256" key="3">
    <source>
        <dbReference type="ARBA" id="ARBA00009695"/>
    </source>
</evidence>
<comment type="caution">
    <text evidence="10">The sequence shown here is derived from an EMBL/GenBank/DDBJ whole genome shotgun (WGS) entry which is preliminary data.</text>
</comment>
<evidence type="ECO:0000256" key="5">
    <source>
        <dbReference type="ARBA" id="ARBA00022490"/>
    </source>
</evidence>
<evidence type="ECO:0000256" key="2">
    <source>
        <dbReference type="ARBA" id="ARBA00004496"/>
    </source>
</evidence>
<gene>
    <name evidence="6 10" type="primary">recX</name>
    <name evidence="10" type="ORF">NPA36_08920</name>
</gene>
<dbReference type="PANTHER" id="PTHR33602">
    <property type="entry name" value="REGULATORY PROTEIN RECX FAMILY PROTEIN"/>
    <property type="match status" value="1"/>
</dbReference>
<comment type="function">
    <text evidence="1 6">Modulates RecA activity.</text>
</comment>
<feature type="domain" description="RecX third three-helical" evidence="8">
    <location>
        <begin position="214"/>
        <end position="260"/>
    </location>
</feature>
<dbReference type="Gene3D" id="1.10.10.10">
    <property type="entry name" value="Winged helix-like DNA-binding domain superfamily/Winged helix DNA-binding domain"/>
    <property type="match status" value="4"/>
</dbReference>
<reference evidence="10" key="3">
    <citation type="journal article" date="2023" name="Microbiol. Resour. Announc.">
        <title>Draft Genome Sequence of Granulicatella sp. Strain S8, Isolated from a Marine Fish, Seriola quinqueradiata.</title>
        <authorList>
            <person name="Lee M."/>
            <person name="Farooq A."/>
            <person name="Jeong J.B."/>
            <person name="Jung M.Y."/>
        </authorList>
    </citation>
    <scope>NUCLEOTIDE SEQUENCE</scope>
    <source>
        <strain evidence="10">S8</strain>
    </source>
</reference>
<dbReference type="NCBIfam" id="NF010733">
    <property type="entry name" value="PRK14135.1"/>
    <property type="match status" value="1"/>
</dbReference>
<dbReference type="Pfam" id="PF21982">
    <property type="entry name" value="RecX_HTH1"/>
    <property type="match status" value="1"/>
</dbReference>